<protein>
    <submittedName>
        <fullName evidence="2">Uncharacterized protein</fullName>
    </submittedName>
</protein>
<dbReference type="STRING" id="33097.A0A150GFF5"/>
<dbReference type="EMBL" id="LSYV01000027">
    <property type="protein sequence ID" value="KXZ48587.1"/>
    <property type="molecule type" value="Genomic_DNA"/>
</dbReference>
<reference evidence="3" key="1">
    <citation type="journal article" date="2016" name="Nat. Commun.">
        <title>The Gonium pectorale genome demonstrates co-option of cell cycle regulation during the evolution of multicellularity.</title>
        <authorList>
            <person name="Hanschen E.R."/>
            <person name="Marriage T.N."/>
            <person name="Ferris P.J."/>
            <person name="Hamaji T."/>
            <person name="Toyoda A."/>
            <person name="Fujiyama A."/>
            <person name="Neme R."/>
            <person name="Noguchi H."/>
            <person name="Minakuchi Y."/>
            <person name="Suzuki M."/>
            <person name="Kawai-Toyooka H."/>
            <person name="Smith D.R."/>
            <person name="Sparks H."/>
            <person name="Anderson J."/>
            <person name="Bakaric R."/>
            <person name="Luria V."/>
            <person name="Karger A."/>
            <person name="Kirschner M.W."/>
            <person name="Durand P.M."/>
            <person name="Michod R.E."/>
            <person name="Nozaki H."/>
            <person name="Olson B.J."/>
        </authorList>
    </citation>
    <scope>NUCLEOTIDE SEQUENCE [LARGE SCALE GENOMIC DNA]</scope>
    <source>
        <strain evidence="3">NIES-2863</strain>
    </source>
</reference>
<feature type="region of interest" description="Disordered" evidence="1">
    <location>
        <begin position="242"/>
        <end position="263"/>
    </location>
</feature>
<sequence>MKAGLAGGGGAAAAAAGAGSATSGGGAGRKQAAPDLTELATAMVRAAAARPARELSAAVTDLPAPVPELQARLSAAVEAEHESELRALRALYSSGSLRRLQREGVVLVGLGAQPGGRLYRSNLWRFGLLPGADRRHAAAAGAAALPLPYHKFRPGASVIITRHEGEGASAAGGGGGGKSGGGGGAAVGVDAETGLPADGVEGVVVEAHKDHLVVALEGRANDTFQAMVATAAEMPLAAGAARRGAGSGRGGGGGPGSPFLGWRLDQSVRDTTTRRHLEGIKRLGAWAESAVRGRGVVD</sequence>
<gene>
    <name evidence="2" type="ORF">GPECTOR_26g490</name>
</gene>
<proteinExistence type="predicted"/>
<dbReference type="OrthoDB" id="10654781at2759"/>
<evidence type="ECO:0000313" key="2">
    <source>
        <dbReference type="EMBL" id="KXZ48587.1"/>
    </source>
</evidence>
<keyword evidence="3" id="KW-1185">Reference proteome</keyword>
<dbReference type="Proteomes" id="UP000075714">
    <property type="component" value="Unassembled WGS sequence"/>
</dbReference>
<dbReference type="Gene3D" id="2.40.30.270">
    <property type="match status" value="1"/>
</dbReference>
<comment type="caution">
    <text evidence="2">The sequence shown here is derived from an EMBL/GenBank/DDBJ whole genome shotgun (WGS) entry which is preliminary data.</text>
</comment>
<dbReference type="AlphaFoldDB" id="A0A150GFF5"/>
<accession>A0A150GFF5</accession>
<organism evidence="2 3">
    <name type="scientific">Gonium pectorale</name>
    <name type="common">Green alga</name>
    <dbReference type="NCBI Taxonomy" id="33097"/>
    <lineage>
        <taxon>Eukaryota</taxon>
        <taxon>Viridiplantae</taxon>
        <taxon>Chlorophyta</taxon>
        <taxon>core chlorophytes</taxon>
        <taxon>Chlorophyceae</taxon>
        <taxon>CS clade</taxon>
        <taxon>Chlamydomonadales</taxon>
        <taxon>Volvocaceae</taxon>
        <taxon>Gonium</taxon>
    </lineage>
</organism>
<evidence type="ECO:0000313" key="3">
    <source>
        <dbReference type="Proteomes" id="UP000075714"/>
    </source>
</evidence>
<feature type="compositionally biased region" description="Gly residues" evidence="1">
    <location>
        <begin position="245"/>
        <end position="256"/>
    </location>
</feature>
<name>A0A150GFF5_GONPE</name>
<evidence type="ECO:0000256" key="1">
    <source>
        <dbReference type="SAM" id="MobiDB-lite"/>
    </source>
</evidence>